<gene>
    <name evidence="2" type="ORF">EW146_g2861</name>
</gene>
<name>A0A4S4LZB3_9AGAM</name>
<dbReference type="EMBL" id="SGPL01000088">
    <property type="protein sequence ID" value="THH18049.1"/>
    <property type="molecule type" value="Genomic_DNA"/>
</dbReference>
<accession>A0A4S4LZB3</accession>
<organism evidence="2 3">
    <name type="scientific">Bondarzewia mesenterica</name>
    <dbReference type="NCBI Taxonomy" id="1095465"/>
    <lineage>
        <taxon>Eukaryota</taxon>
        <taxon>Fungi</taxon>
        <taxon>Dikarya</taxon>
        <taxon>Basidiomycota</taxon>
        <taxon>Agaricomycotina</taxon>
        <taxon>Agaricomycetes</taxon>
        <taxon>Russulales</taxon>
        <taxon>Bondarzewiaceae</taxon>
        <taxon>Bondarzewia</taxon>
    </lineage>
</organism>
<dbReference type="AlphaFoldDB" id="A0A4S4LZB3"/>
<evidence type="ECO:0000313" key="2">
    <source>
        <dbReference type="EMBL" id="THH18049.1"/>
    </source>
</evidence>
<protein>
    <submittedName>
        <fullName evidence="2">Uncharacterized protein</fullName>
    </submittedName>
</protein>
<proteinExistence type="predicted"/>
<evidence type="ECO:0000313" key="3">
    <source>
        <dbReference type="Proteomes" id="UP000310158"/>
    </source>
</evidence>
<keyword evidence="3" id="KW-1185">Reference proteome</keyword>
<sequence length="157" mass="16760">MGRISTHREESMAGGGISRRRVDHQAAVGEDSVDIDSLGGEYGNALQTVSGNGNESLVKLLLEKSTDSNAQGGYFGNALPAASVRGRRNLPGCRAHPSRLCPVVSTRRGFALAYYAPCPVILTRARPLRSTTPPALTLAILTWQGAVFAYMSPFLPF</sequence>
<dbReference type="OrthoDB" id="194358at2759"/>
<feature type="compositionally biased region" description="Basic and acidic residues" evidence="1">
    <location>
        <begin position="1"/>
        <end position="11"/>
    </location>
</feature>
<comment type="caution">
    <text evidence="2">The sequence shown here is derived from an EMBL/GenBank/DDBJ whole genome shotgun (WGS) entry which is preliminary data.</text>
</comment>
<reference evidence="2 3" key="1">
    <citation type="submission" date="2019-02" db="EMBL/GenBank/DDBJ databases">
        <title>Genome sequencing of the rare red list fungi Bondarzewia mesenterica.</title>
        <authorList>
            <person name="Buettner E."/>
            <person name="Kellner H."/>
        </authorList>
    </citation>
    <scope>NUCLEOTIDE SEQUENCE [LARGE SCALE GENOMIC DNA]</scope>
    <source>
        <strain evidence="2 3">DSM 108281</strain>
    </source>
</reference>
<evidence type="ECO:0000256" key="1">
    <source>
        <dbReference type="SAM" id="MobiDB-lite"/>
    </source>
</evidence>
<dbReference type="Proteomes" id="UP000310158">
    <property type="component" value="Unassembled WGS sequence"/>
</dbReference>
<feature type="region of interest" description="Disordered" evidence="1">
    <location>
        <begin position="1"/>
        <end position="22"/>
    </location>
</feature>